<comment type="similarity">
    <text evidence="4">Belongs to the ATP-dependent AMP-binding enzyme family.</text>
</comment>
<evidence type="ECO:0000256" key="4">
    <source>
        <dbReference type="ARBA" id="ARBA00006432"/>
    </source>
</evidence>
<dbReference type="OrthoDB" id="9761989at2"/>
<dbReference type="Gene3D" id="3.40.50.980">
    <property type="match status" value="2"/>
</dbReference>
<reference evidence="17 18" key="1">
    <citation type="submission" date="2018-04" db="EMBL/GenBank/DDBJ databases">
        <title>Thalassorhabdus spongiae gen. nov., sp. nov., isolated from a marine sponge in South-West Iceland.</title>
        <authorList>
            <person name="Knobloch S."/>
            <person name="Daussin A."/>
            <person name="Johannsson R."/>
            <person name="Marteinsson V.T."/>
        </authorList>
    </citation>
    <scope>NUCLEOTIDE SEQUENCE [LARGE SCALE GENOMIC DNA]</scope>
    <source>
        <strain evidence="17 18">Hp12</strain>
    </source>
</reference>
<dbReference type="FunFam" id="3.30.300.30:FF:000006">
    <property type="entry name" value="Long-chain-fatty-acid--CoA ligase FadD"/>
    <property type="match status" value="1"/>
</dbReference>
<evidence type="ECO:0000313" key="18">
    <source>
        <dbReference type="Proteomes" id="UP000244906"/>
    </source>
</evidence>
<dbReference type="InterPro" id="IPR000873">
    <property type="entry name" value="AMP-dep_synth/lig_dom"/>
</dbReference>
<dbReference type="InterPro" id="IPR020845">
    <property type="entry name" value="AMP-binding_CS"/>
</dbReference>
<name>A0A2V1GPT0_9GAMM</name>
<evidence type="ECO:0000256" key="12">
    <source>
        <dbReference type="ARBA" id="ARBA00026121"/>
    </source>
</evidence>
<evidence type="ECO:0000313" key="17">
    <source>
        <dbReference type="EMBL" id="PVZ64969.1"/>
    </source>
</evidence>
<accession>A0A2V1GPT0</accession>
<dbReference type="Pfam" id="PF13193">
    <property type="entry name" value="AMP-binding_C"/>
    <property type="match status" value="1"/>
</dbReference>
<dbReference type="CDD" id="cd05936">
    <property type="entry name" value="FC-FACS_FadD_like"/>
    <property type="match status" value="1"/>
</dbReference>
<evidence type="ECO:0000256" key="9">
    <source>
        <dbReference type="ARBA" id="ARBA00022842"/>
    </source>
</evidence>
<keyword evidence="9" id="KW-0460">Magnesium</keyword>
<dbReference type="EMBL" id="QDDL01000011">
    <property type="protein sequence ID" value="PVZ64969.1"/>
    <property type="molecule type" value="Genomic_DNA"/>
</dbReference>
<keyword evidence="6" id="KW-0547">Nucleotide-binding</keyword>
<keyword evidence="8" id="KW-0067">ATP-binding</keyword>
<dbReference type="FunFam" id="3.40.50.12780:FF:000003">
    <property type="entry name" value="Long-chain-fatty-acid--CoA ligase FadD"/>
    <property type="match status" value="1"/>
</dbReference>
<dbReference type="PROSITE" id="PS00455">
    <property type="entry name" value="AMP_BINDING"/>
    <property type="match status" value="1"/>
</dbReference>
<sequence length="561" mass="62004">MEKLWLKSYPEGVPEEIDLGQHRTLVDVFLQSTRDHADQGAFTNIGQTMTYGELEQKTADFAAFLQHGLGLGKGDRVAIMMPNLLQYPVALFGILRAGMVVVNVNPLYTARELKHQLRDSGAETIIIIENFCHTLQKVIEDTPIRNVVTTQLGDLLDFPKSVLINSVVKYVKRMVPAFDLPGRIRFKDALNRGKSMVFKPVDIEPDDIAFLQYTGGTTGVAKGAVLAHCNILANVTQARHWIGPYLSELSDGQIVIVTPLPLYHIFALTANCLTMMMLGGRNILITNPRDIGTFIKAIKNSGMTAITGVNTLFNGLLHHPDFKDVDFSKLKLTLSGGMAAQRSVAEKWQQVTGTTLLEAYGLTETCPAVTINPLDKEAYDGTIGLPLPSTEISIRDDDFNEVPQGEPGELCVRGPQVMKGYWNRPEATAETITPDGWLLTGDVAAMDEKGFFRIVDRKKDMILVSGFNVYPNEIEDVVAMHPSVLEVAAIGVPDARSGESVKLFIARKPGESVTEKEIIAFCKENLTGYKVPRHVEFREELPKTNVGKIIRRELRDEDKAA</sequence>
<dbReference type="GO" id="GO:0004467">
    <property type="term" value="F:long-chain fatty acid-CoA ligase activity"/>
    <property type="evidence" value="ECO:0007669"/>
    <property type="project" value="UniProtKB-EC"/>
</dbReference>
<dbReference type="PANTHER" id="PTHR43767">
    <property type="entry name" value="LONG-CHAIN-FATTY-ACID--COA LIGASE"/>
    <property type="match status" value="1"/>
</dbReference>
<dbReference type="RefSeq" id="WP_116688724.1">
    <property type="nucleotide sequence ID" value="NZ_CAWNYD010000011.1"/>
</dbReference>
<feature type="domain" description="AMP-binding enzyme C-terminal" evidence="16">
    <location>
        <begin position="473"/>
        <end position="548"/>
    </location>
</feature>
<evidence type="ECO:0000256" key="8">
    <source>
        <dbReference type="ARBA" id="ARBA00022840"/>
    </source>
</evidence>
<dbReference type="Gene3D" id="3.30.300.30">
    <property type="match status" value="1"/>
</dbReference>
<feature type="domain" description="AMP-dependent synthetase/ligase" evidence="15">
    <location>
        <begin position="32"/>
        <end position="422"/>
    </location>
</feature>
<evidence type="ECO:0000256" key="11">
    <source>
        <dbReference type="ARBA" id="ARBA00023136"/>
    </source>
</evidence>
<evidence type="ECO:0000256" key="13">
    <source>
        <dbReference type="ARBA" id="ARBA00039545"/>
    </source>
</evidence>
<dbReference type="InterPro" id="IPR045851">
    <property type="entry name" value="AMP-bd_C_sf"/>
</dbReference>
<dbReference type="Proteomes" id="UP000244906">
    <property type="component" value="Unassembled WGS sequence"/>
</dbReference>
<dbReference type="Pfam" id="PF00501">
    <property type="entry name" value="AMP-binding"/>
    <property type="match status" value="1"/>
</dbReference>
<comment type="cofactor">
    <cofactor evidence="1">
        <name>Mg(2+)</name>
        <dbReference type="ChEBI" id="CHEBI:18420"/>
    </cofactor>
</comment>
<keyword evidence="10" id="KW-0443">Lipid metabolism</keyword>
<evidence type="ECO:0000256" key="14">
    <source>
        <dbReference type="ARBA" id="ARBA00042773"/>
    </source>
</evidence>
<keyword evidence="18" id="KW-1185">Reference proteome</keyword>
<organism evidence="17 18">
    <name type="scientific">Pelagibaculum spongiae</name>
    <dbReference type="NCBI Taxonomy" id="2080658"/>
    <lineage>
        <taxon>Bacteria</taxon>
        <taxon>Pseudomonadati</taxon>
        <taxon>Pseudomonadota</taxon>
        <taxon>Gammaproteobacteria</taxon>
        <taxon>Oceanospirillales</taxon>
        <taxon>Pelagibaculum</taxon>
    </lineage>
</organism>
<dbReference type="Gene3D" id="2.30.38.10">
    <property type="entry name" value="Luciferase, Domain 3"/>
    <property type="match status" value="1"/>
</dbReference>
<dbReference type="SUPFAM" id="SSF56801">
    <property type="entry name" value="Acetyl-CoA synthetase-like"/>
    <property type="match status" value="1"/>
</dbReference>
<comment type="pathway">
    <text evidence="3">Lipid metabolism; fatty acid beta-oxidation.</text>
</comment>
<dbReference type="AlphaFoldDB" id="A0A2V1GPT0"/>
<gene>
    <name evidence="17" type="ORF">DC094_19090</name>
</gene>
<dbReference type="EC" id="6.2.1.3" evidence="12"/>
<protein>
    <recommendedName>
        <fullName evidence="13">Long-chain-fatty-acid--CoA ligase</fullName>
        <ecNumber evidence="12">6.2.1.3</ecNumber>
    </recommendedName>
    <alternativeName>
        <fullName evidence="14">Long-chain acyl-CoA synthetase</fullName>
    </alternativeName>
</protein>
<evidence type="ECO:0000256" key="6">
    <source>
        <dbReference type="ARBA" id="ARBA00022741"/>
    </source>
</evidence>
<dbReference type="InterPro" id="IPR050237">
    <property type="entry name" value="ATP-dep_AMP-bd_enzyme"/>
</dbReference>
<evidence type="ECO:0000256" key="10">
    <source>
        <dbReference type="ARBA" id="ARBA00023098"/>
    </source>
</evidence>
<keyword evidence="7" id="KW-0276">Fatty acid metabolism</keyword>
<comment type="caution">
    <text evidence="17">The sequence shown here is derived from an EMBL/GenBank/DDBJ whole genome shotgun (WGS) entry which is preliminary data.</text>
</comment>
<evidence type="ECO:0000256" key="7">
    <source>
        <dbReference type="ARBA" id="ARBA00022832"/>
    </source>
</evidence>
<dbReference type="InterPro" id="IPR025110">
    <property type="entry name" value="AMP-bd_C"/>
</dbReference>
<dbReference type="GO" id="GO:0016020">
    <property type="term" value="C:membrane"/>
    <property type="evidence" value="ECO:0007669"/>
    <property type="project" value="UniProtKB-SubCell"/>
</dbReference>
<evidence type="ECO:0000259" key="15">
    <source>
        <dbReference type="Pfam" id="PF00501"/>
    </source>
</evidence>
<keyword evidence="11" id="KW-0472">Membrane</keyword>
<evidence type="ECO:0000256" key="1">
    <source>
        <dbReference type="ARBA" id="ARBA00001946"/>
    </source>
</evidence>
<comment type="subcellular location">
    <subcellularLocation>
        <location evidence="2">Membrane</location>
        <topology evidence="2">Peripheral membrane protein</topology>
    </subcellularLocation>
</comment>
<dbReference type="GO" id="GO:0005524">
    <property type="term" value="F:ATP binding"/>
    <property type="evidence" value="ECO:0007669"/>
    <property type="project" value="UniProtKB-KW"/>
</dbReference>
<proteinExistence type="inferred from homology"/>
<evidence type="ECO:0000256" key="3">
    <source>
        <dbReference type="ARBA" id="ARBA00005005"/>
    </source>
</evidence>
<evidence type="ECO:0000256" key="2">
    <source>
        <dbReference type="ARBA" id="ARBA00004170"/>
    </source>
</evidence>
<dbReference type="PANTHER" id="PTHR43767:SF8">
    <property type="entry name" value="LONG-CHAIN-FATTY-ACID--COA LIGASE"/>
    <property type="match status" value="1"/>
</dbReference>
<evidence type="ECO:0000259" key="16">
    <source>
        <dbReference type="Pfam" id="PF13193"/>
    </source>
</evidence>
<keyword evidence="5 17" id="KW-0436">Ligase</keyword>
<evidence type="ECO:0000256" key="5">
    <source>
        <dbReference type="ARBA" id="ARBA00022598"/>
    </source>
</evidence>